<dbReference type="EMBL" id="NPIC01000004">
    <property type="protein sequence ID" value="RDL36889.1"/>
    <property type="molecule type" value="Genomic_DNA"/>
</dbReference>
<dbReference type="OrthoDB" id="330047at2759"/>
<dbReference type="Pfam" id="PF07690">
    <property type="entry name" value="MFS_1"/>
    <property type="match status" value="1"/>
</dbReference>
<dbReference type="STRING" id="2656787.A0A370TMZ4"/>
<feature type="transmembrane region" description="Helical" evidence="8">
    <location>
        <begin position="352"/>
        <end position="374"/>
    </location>
</feature>
<proteinExistence type="inferred from homology"/>
<protein>
    <recommendedName>
        <fullName evidence="11">MFS general substrate transporter</fullName>
    </recommendedName>
</protein>
<dbReference type="InterPro" id="IPR052599">
    <property type="entry name" value="SLC43A_AATransporter"/>
</dbReference>
<feature type="transmembrane region" description="Helical" evidence="8">
    <location>
        <begin position="471"/>
        <end position="492"/>
    </location>
</feature>
<name>A0A370TMZ4_9HELO</name>
<dbReference type="Proteomes" id="UP000254866">
    <property type="component" value="Unassembled WGS sequence"/>
</dbReference>
<dbReference type="SUPFAM" id="SSF103473">
    <property type="entry name" value="MFS general substrate transporter"/>
    <property type="match status" value="1"/>
</dbReference>
<dbReference type="InterPro" id="IPR011701">
    <property type="entry name" value="MFS"/>
</dbReference>
<feature type="transmembrane region" description="Helical" evidence="8">
    <location>
        <begin position="63"/>
        <end position="86"/>
    </location>
</feature>
<reference evidence="9 10" key="1">
    <citation type="journal article" date="2018" name="IMA Fungus">
        <title>IMA Genome-F 9: Draft genome sequence of Annulohypoxylon stygium, Aspergillus mulundensis, Berkeleyomyces basicola (syn. Thielaviopsis basicola), Ceratocystis smalleyi, two Cercospora beticola strains, Coleophoma cylindrospora, Fusarium fracticaudum, Phialophora cf. hyalina, and Morchella septimelata.</title>
        <authorList>
            <person name="Wingfield B.D."/>
            <person name="Bills G.F."/>
            <person name="Dong Y."/>
            <person name="Huang W."/>
            <person name="Nel W.J."/>
            <person name="Swalarsk-Parry B.S."/>
            <person name="Vaghefi N."/>
            <person name="Wilken P.M."/>
            <person name="An Z."/>
            <person name="de Beer Z.W."/>
            <person name="De Vos L."/>
            <person name="Chen L."/>
            <person name="Duong T.A."/>
            <person name="Gao Y."/>
            <person name="Hammerbacher A."/>
            <person name="Kikkert J.R."/>
            <person name="Li Y."/>
            <person name="Li H."/>
            <person name="Li K."/>
            <person name="Li Q."/>
            <person name="Liu X."/>
            <person name="Ma X."/>
            <person name="Naidoo K."/>
            <person name="Pethybridge S.J."/>
            <person name="Sun J."/>
            <person name="Steenkamp E.T."/>
            <person name="van der Nest M.A."/>
            <person name="van Wyk S."/>
            <person name="Wingfield M.J."/>
            <person name="Xiong C."/>
            <person name="Yue Q."/>
            <person name="Zhang X."/>
        </authorList>
    </citation>
    <scope>NUCLEOTIDE SEQUENCE [LARGE SCALE GENOMIC DNA]</scope>
    <source>
        <strain evidence="9 10">BP 5553</strain>
    </source>
</reference>
<evidence type="ECO:0000256" key="8">
    <source>
        <dbReference type="SAM" id="Phobius"/>
    </source>
</evidence>
<feature type="transmembrane region" description="Helical" evidence="8">
    <location>
        <begin position="119"/>
        <end position="141"/>
    </location>
</feature>
<evidence type="ECO:0008006" key="11">
    <source>
        <dbReference type="Google" id="ProtNLM"/>
    </source>
</evidence>
<comment type="similarity">
    <text evidence="2">Belongs to the SLC43A transporter (TC 2.A.1.44) family.</text>
</comment>
<dbReference type="RefSeq" id="XP_031869545.1">
    <property type="nucleotide sequence ID" value="XM_032014864.1"/>
</dbReference>
<keyword evidence="10" id="KW-1185">Reference proteome</keyword>
<dbReference type="GO" id="GO:0000329">
    <property type="term" value="C:fungal-type vacuole membrane"/>
    <property type="evidence" value="ECO:0007669"/>
    <property type="project" value="TreeGrafter"/>
</dbReference>
<comment type="caution">
    <text evidence="9">The sequence shown here is derived from an EMBL/GenBank/DDBJ whole genome shotgun (WGS) entry which is preliminary data.</text>
</comment>
<dbReference type="PANTHER" id="PTHR20772">
    <property type="entry name" value="PROTEIN FMP42"/>
    <property type="match status" value="1"/>
</dbReference>
<sequence length="562" mass="62212">MSLLERVTSCESISPDRGGSPSEFIRDRTLSFNPLPRSWVSPSVEKNAPETVGAFEVSRSKRILQVVTAAIYCLFSAGIVFGYAALKPILIREGVYRNYCTEEELEKGMRTCFDQEIRLNLMFTVAAVGTNVAALPIGAILDILGPRVCGIIGSFLLASGALLFAFAWQLPFDGFIPGYLLLALGGPFVFISSFQLSNTFPKHSGLILALLTGAFDSSSAVFLVYRMIYQWSNTTFWPKKFFLAYLAIPGFILLVQIFVMPKASYKTVGELVKQAKDAEEAIYDDQLDEHTALLRDERRENPQKQVITEITDLLGSTKGGSQRKKEKDKNSISGVWGVMHGKTISQQILSPWFILIALFTIIQMTRINFFVATIRPQYEYLLSSYEKAVEINTFFDVALPIGGLLSIPFIGLILDHTSTFSVLLVLVTTATIIGVLGCLPYTWAAYTNVCLFVLYRPFYYTTVSDYSAKVFGFRNFGTVYGLIICLAGLFNFSQSGLDALLHKVFKGSPVPVNIMLLGSAFVVGTALCAFVGLQARHIERIELEDEAEEAPEVPIPVMQNGR</sequence>
<evidence type="ECO:0000313" key="9">
    <source>
        <dbReference type="EMBL" id="RDL36889.1"/>
    </source>
</evidence>
<feature type="region of interest" description="Disordered" evidence="7">
    <location>
        <begin position="1"/>
        <end position="21"/>
    </location>
</feature>
<evidence type="ECO:0000256" key="1">
    <source>
        <dbReference type="ARBA" id="ARBA00004141"/>
    </source>
</evidence>
<evidence type="ECO:0000256" key="2">
    <source>
        <dbReference type="ARBA" id="ARBA00006595"/>
    </source>
</evidence>
<feature type="transmembrane region" description="Helical" evidence="8">
    <location>
        <begin position="148"/>
        <end position="168"/>
    </location>
</feature>
<evidence type="ECO:0000256" key="6">
    <source>
        <dbReference type="ARBA" id="ARBA00023136"/>
    </source>
</evidence>
<dbReference type="GeneID" id="43599090"/>
<keyword evidence="4 8" id="KW-0812">Transmembrane</keyword>
<evidence type="ECO:0000256" key="7">
    <source>
        <dbReference type="SAM" id="MobiDB-lite"/>
    </source>
</evidence>
<dbReference type="AlphaFoldDB" id="A0A370TMZ4"/>
<feature type="transmembrane region" description="Helical" evidence="8">
    <location>
        <begin position="394"/>
        <end position="413"/>
    </location>
</feature>
<evidence type="ECO:0000256" key="3">
    <source>
        <dbReference type="ARBA" id="ARBA00022448"/>
    </source>
</evidence>
<feature type="transmembrane region" description="Helical" evidence="8">
    <location>
        <begin position="512"/>
        <end position="533"/>
    </location>
</feature>
<evidence type="ECO:0000256" key="4">
    <source>
        <dbReference type="ARBA" id="ARBA00022692"/>
    </source>
</evidence>
<keyword evidence="5 8" id="KW-1133">Transmembrane helix</keyword>
<gene>
    <name evidence="9" type="ORF">BP5553_06241</name>
</gene>
<keyword evidence="3" id="KW-0813">Transport</keyword>
<feature type="transmembrane region" description="Helical" evidence="8">
    <location>
        <begin position="206"/>
        <end position="229"/>
    </location>
</feature>
<keyword evidence="6 8" id="KW-0472">Membrane</keyword>
<dbReference type="Gene3D" id="1.20.1250.20">
    <property type="entry name" value="MFS general substrate transporter like domains"/>
    <property type="match status" value="1"/>
</dbReference>
<dbReference type="InterPro" id="IPR036259">
    <property type="entry name" value="MFS_trans_sf"/>
</dbReference>
<feature type="transmembrane region" description="Helical" evidence="8">
    <location>
        <begin position="420"/>
        <end position="437"/>
    </location>
</feature>
<feature type="transmembrane region" description="Helical" evidence="8">
    <location>
        <begin position="174"/>
        <end position="194"/>
    </location>
</feature>
<evidence type="ECO:0000256" key="5">
    <source>
        <dbReference type="ARBA" id="ARBA00022989"/>
    </source>
</evidence>
<feature type="transmembrane region" description="Helical" evidence="8">
    <location>
        <begin position="241"/>
        <end position="259"/>
    </location>
</feature>
<dbReference type="GO" id="GO:0022857">
    <property type="term" value="F:transmembrane transporter activity"/>
    <property type="evidence" value="ECO:0007669"/>
    <property type="project" value="InterPro"/>
</dbReference>
<dbReference type="PANTHER" id="PTHR20772:SF2">
    <property type="entry name" value="PROTEIN FMP42"/>
    <property type="match status" value="1"/>
</dbReference>
<comment type="subcellular location">
    <subcellularLocation>
        <location evidence="1">Membrane</location>
        <topology evidence="1">Multi-pass membrane protein</topology>
    </subcellularLocation>
</comment>
<organism evidence="9 10">
    <name type="scientific">Venustampulla echinocandica</name>
    <dbReference type="NCBI Taxonomy" id="2656787"/>
    <lineage>
        <taxon>Eukaryota</taxon>
        <taxon>Fungi</taxon>
        <taxon>Dikarya</taxon>
        <taxon>Ascomycota</taxon>
        <taxon>Pezizomycotina</taxon>
        <taxon>Leotiomycetes</taxon>
        <taxon>Helotiales</taxon>
        <taxon>Pleuroascaceae</taxon>
        <taxon>Venustampulla</taxon>
    </lineage>
</organism>
<evidence type="ECO:0000313" key="10">
    <source>
        <dbReference type="Proteomes" id="UP000254866"/>
    </source>
</evidence>
<accession>A0A370TMZ4</accession>